<accession>A0A0C9W3Q7</accession>
<organism evidence="1 2">
    <name type="scientific">Sphaerobolus stellatus (strain SS14)</name>
    <dbReference type="NCBI Taxonomy" id="990650"/>
    <lineage>
        <taxon>Eukaryota</taxon>
        <taxon>Fungi</taxon>
        <taxon>Dikarya</taxon>
        <taxon>Basidiomycota</taxon>
        <taxon>Agaricomycotina</taxon>
        <taxon>Agaricomycetes</taxon>
        <taxon>Phallomycetidae</taxon>
        <taxon>Geastrales</taxon>
        <taxon>Sphaerobolaceae</taxon>
        <taxon>Sphaerobolus</taxon>
    </lineage>
</organism>
<dbReference type="HOGENOM" id="CLU_2607549_0_0_1"/>
<protein>
    <submittedName>
        <fullName evidence="1">Unplaced genomic scaffold SPHSTscaffold_35, whole genome shotgun sequence</fullName>
    </submittedName>
</protein>
<gene>
    <name evidence="1" type="ORF">M422DRAFT_29527</name>
</gene>
<evidence type="ECO:0000313" key="2">
    <source>
        <dbReference type="Proteomes" id="UP000054279"/>
    </source>
</evidence>
<dbReference type="Proteomes" id="UP000054279">
    <property type="component" value="Unassembled WGS sequence"/>
</dbReference>
<evidence type="ECO:0000313" key="1">
    <source>
        <dbReference type="EMBL" id="KIJ45846.1"/>
    </source>
</evidence>
<dbReference type="EMBL" id="KN837110">
    <property type="protein sequence ID" value="KIJ45846.1"/>
    <property type="molecule type" value="Genomic_DNA"/>
</dbReference>
<keyword evidence="2" id="KW-1185">Reference proteome</keyword>
<dbReference type="AlphaFoldDB" id="A0A0C9W3Q7"/>
<proteinExistence type="predicted"/>
<name>A0A0C9W3Q7_SPHS4</name>
<reference evidence="1 2" key="1">
    <citation type="submission" date="2014-06" db="EMBL/GenBank/DDBJ databases">
        <title>Evolutionary Origins and Diversification of the Mycorrhizal Mutualists.</title>
        <authorList>
            <consortium name="DOE Joint Genome Institute"/>
            <consortium name="Mycorrhizal Genomics Consortium"/>
            <person name="Kohler A."/>
            <person name="Kuo A."/>
            <person name="Nagy L.G."/>
            <person name="Floudas D."/>
            <person name="Copeland A."/>
            <person name="Barry K.W."/>
            <person name="Cichocki N."/>
            <person name="Veneault-Fourrey C."/>
            <person name="LaButti K."/>
            <person name="Lindquist E.A."/>
            <person name="Lipzen A."/>
            <person name="Lundell T."/>
            <person name="Morin E."/>
            <person name="Murat C."/>
            <person name="Riley R."/>
            <person name="Ohm R."/>
            <person name="Sun H."/>
            <person name="Tunlid A."/>
            <person name="Henrissat B."/>
            <person name="Grigoriev I.V."/>
            <person name="Hibbett D.S."/>
            <person name="Martin F."/>
        </authorList>
    </citation>
    <scope>NUCLEOTIDE SEQUENCE [LARGE SCALE GENOMIC DNA]</scope>
    <source>
        <strain evidence="1 2">SS14</strain>
    </source>
</reference>
<sequence>MEASDLSSELSDILPDELDRLHNVCFSESFHQAPNPGLAIERLSNFGIPVSEYDAQRMISRATAIYDSTYQTKKSKSKT</sequence>